<dbReference type="PATRIC" id="fig|83552.4.peg.1052"/>
<evidence type="ECO:0000313" key="2">
    <source>
        <dbReference type="EMBL" id="KIA77806.1"/>
    </source>
</evidence>
<feature type="transmembrane region" description="Helical" evidence="1">
    <location>
        <begin position="53"/>
        <end position="74"/>
    </location>
</feature>
<dbReference type="RefSeq" id="WP_006341919.1">
    <property type="nucleotide sequence ID" value="NZ_BAWW01000002.1"/>
</dbReference>
<dbReference type="EMBL" id="JSAM01000062">
    <property type="protein sequence ID" value="KIA77806.1"/>
    <property type="molecule type" value="Genomic_DNA"/>
</dbReference>
<gene>
    <name evidence="2" type="ORF">DB43_FS00470</name>
</gene>
<accession>A0A0C1C2I4</accession>
<organism evidence="2 3">
    <name type="scientific">Parachlamydia acanthamoebae</name>
    <dbReference type="NCBI Taxonomy" id="83552"/>
    <lineage>
        <taxon>Bacteria</taxon>
        <taxon>Pseudomonadati</taxon>
        <taxon>Chlamydiota</taxon>
        <taxon>Chlamydiia</taxon>
        <taxon>Parachlamydiales</taxon>
        <taxon>Parachlamydiaceae</taxon>
        <taxon>Parachlamydia</taxon>
    </lineage>
</organism>
<protein>
    <submittedName>
        <fullName evidence="2">Uncharacterized protein</fullName>
    </submittedName>
</protein>
<name>A0A0C1C2I4_9BACT</name>
<feature type="transmembrane region" description="Helical" evidence="1">
    <location>
        <begin position="86"/>
        <end position="109"/>
    </location>
</feature>
<keyword evidence="1" id="KW-0472">Membrane</keyword>
<proteinExistence type="predicted"/>
<keyword evidence="1" id="KW-0812">Transmembrane</keyword>
<dbReference type="Proteomes" id="UP000031307">
    <property type="component" value="Unassembled WGS sequence"/>
</dbReference>
<evidence type="ECO:0000313" key="3">
    <source>
        <dbReference type="Proteomes" id="UP000031307"/>
    </source>
</evidence>
<comment type="caution">
    <text evidence="2">The sequence shown here is derived from an EMBL/GenBank/DDBJ whole genome shotgun (WGS) entry which is preliminary data.</text>
</comment>
<evidence type="ECO:0000256" key="1">
    <source>
        <dbReference type="SAM" id="Phobius"/>
    </source>
</evidence>
<dbReference type="AlphaFoldDB" id="A0A0C1C2I4"/>
<sequence>MYDATLVHAPTPFIQTSNWKTVRKIASETIKITAAIAAGSFVGLASAVTSFSYAGITAFTVQAIVTGTNLIIFGPTKAVESTAFKIFGMSLMTSVCTLAPLVAGTFAAVKAGLSVYKKL</sequence>
<keyword evidence="1" id="KW-1133">Transmembrane helix</keyword>
<reference evidence="2 3" key="1">
    <citation type="journal article" date="2014" name="Mol. Biol. Evol.">
        <title>Massive expansion of Ubiquitination-related gene families within the Chlamydiae.</title>
        <authorList>
            <person name="Domman D."/>
            <person name="Collingro A."/>
            <person name="Lagkouvardos I."/>
            <person name="Gehre L."/>
            <person name="Weinmaier T."/>
            <person name="Rattei T."/>
            <person name="Subtil A."/>
            <person name="Horn M."/>
        </authorList>
    </citation>
    <scope>NUCLEOTIDE SEQUENCE [LARGE SCALE GENOMIC DNA]</scope>
    <source>
        <strain evidence="2 3">OEW1</strain>
    </source>
</reference>